<dbReference type="InterPro" id="IPR032789">
    <property type="entry name" value="T2SS-T3SS_pil_N"/>
</dbReference>
<proteinExistence type="inferred from homology"/>
<dbReference type="AlphaFoldDB" id="A0A9W6GVY0"/>
<evidence type="ECO:0008006" key="7">
    <source>
        <dbReference type="Google" id="ProtNLM"/>
    </source>
</evidence>
<dbReference type="PANTHER" id="PTHR30332">
    <property type="entry name" value="PROBABLE GENERAL SECRETION PATHWAY PROTEIN D"/>
    <property type="match status" value="1"/>
</dbReference>
<feature type="domain" description="Pilus formation protein N-terminal" evidence="4">
    <location>
        <begin position="28"/>
        <end position="96"/>
    </location>
</feature>
<feature type="region of interest" description="Disordered" evidence="2">
    <location>
        <begin position="488"/>
        <end position="518"/>
    </location>
</feature>
<protein>
    <recommendedName>
        <fullName evidence="7">Type II and III secretion system protein</fullName>
    </recommendedName>
</protein>
<evidence type="ECO:0000313" key="6">
    <source>
        <dbReference type="Proteomes" id="UP001144323"/>
    </source>
</evidence>
<dbReference type="GO" id="GO:0015627">
    <property type="term" value="C:type II protein secretion system complex"/>
    <property type="evidence" value="ECO:0007669"/>
    <property type="project" value="TreeGrafter"/>
</dbReference>
<reference evidence="5" key="1">
    <citation type="journal article" date="2023" name="Int. J. Syst. Evol. Microbiol.">
        <title>Methylocystis iwaonis sp. nov., a type II methane-oxidizing bacterium from surface soil of a rice paddy field in Japan, and emended description of the genus Methylocystis (ex Whittenbury et al. 1970) Bowman et al. 1993.</title>
        <authorList>
            <person name="Kaise H."/>
            <person name="Sawadogo J.B."/>
            <person name="Alam M.S."/>
            <person name="Ueno C."/>
            <person name="Dianou D."/>
            <person name="Shinjo R."/>
            <person name="Asakawa S."/>
        </authorList>
    </citation>
    <scope>NUCLEOTIDE SEQUENCE</scope>
    <source>
        <strain evidence="5">LMG27198</strain>
    </source>
</reference>
<dbReference type="InterPro" id="IPR050810">
    <property type="entry name" value="Bact_Secretion_Sys_Channel"/>
</dbReference>
<evidence type="ECO:0000256" key="2">
    <source>
        <dbReference type="SAM" id="MobiDB-lite"/>
    </source>
</evidence>
<name>A0A9W6GVY0_9HYPH</name>
<evidence type="ECO:0000259" key="3">
    <source>
        <dbReference type="Pfam" id="PF00263"/>
    </source>
</evidence>
<keyword evidence="6" id="KW-1185">Reference proteome</keyword>
<comment type="caution">
    <text evidence="5">The sequence shown here is derived from an EMBL/GenBank/DDBJ whole genome shotgun (WGS) entry which is preliminary data.</text>
</comment>
<dbReference type="GO" id="GO:0009306">
    <property type="term" value="P:protein secretion"/>
    <property type="evidence" value="ECO:0007669"/>
    <property type="project" value="InterPro"/>
</dbReference>
<dbReference type="InterPro" id="IPR004846">
    <property type="entry name" value="T2SS/T3SS_dom"/>
</dbReference>
<feature type="domain" description="Type II/III secretion system secretin-like" evidence="3">
    <location>
        <begin position="261"/>
        <end position="427"/>
    </location>
</feature>
<dbReference type="PRINTS" id="PR00811">
    <property type="entry name" value="BCTERIALGSPD"/>
</dbReference>
<dbReference type="Proteomes" id="UP001144323">
    <property type="component" value="Unassembled WGS sequence"/>
</dbReference>
<evidence type="ECO:0000256" key="1">
    <source>
        <dbReference type="RuleBase" id="RU004003"/>
    </source>
</evidence>
<accession>A0A9W6GVY0</accession>
<evidence type="ECO:0000259" key="4">
    <source>
        <dbReference type="Pfam" id="PF13629"/>
    </source>
</evidence>
<evidence type="ECO:0000313" key="5">
    <source>
        <dbReference type="EMBL" id="GLI94022.1"/>
    </source>
</evidence>
<dbReference type="PANTHER" id="PTHR30332:SF17">
    <property type="entry name" value="TYPE IV PILIATION SYSTEM PROTEIN DR_0774-RELATED"/>
    <property type="match status" value="1"/>
</dbReference>
<dbReference type="EMBL" id="BSEC01000001">
    <property type="protein sequence ID" value="GLI94022.1"/>
    <property type="molecule type" value="Genomic_DNA"/>
</dbReference>
<dbReference type="InterPro" id="IPR001775">
    <property type="entry name" value="GspD/PilQ"/>
</dbReference>
<gene>
    <name evidence="5" type="ORF">LMG27198_30140</name>
</gene>
<dbReference type="Pfam" id="PF13629">
    <property type="entry name" value="T2SS-T3SS_pil_N"/>
    <property type="match status" value="1"/>
</dbReference>
<comment type="similarity">
    <text evidence="1">Belongs to the bacterial secretin family.</text>
</comment>
<sequence length="518" mass="54401">MIAEVHTFSSNAAAQTFTATPSREGRSPVITITKNKSKELKTNVPFSDVTVGNPEIADVIPISDRQLNVVGKLAGQTNILLYNENKGLIGAIDVIVKPNAVKPDLNTNALGAPRLQVSEVDGKVLVHGGDVDAPTASRVMQAVPGAINAMRIKPNQQVMVQVRFVEVNRGAVRGLGIRWQGIVNNRAAGVVGNYTERSQLFSNGLQGGSPTRPGGPVVPDGAIGSAVRNALGLVTSASPTATILAQLVNTGTASLDVVVSAMEAQGVLRRLAEPNLVALSGEEAMFLAGGEFPVPVVQPGGAGGVPVITVQWKEYGVRLRFVPTVLSTGIISMRIEPEVSDLDYANSVEVSGFVIPSIVSRRTRTTVELREGQAFAISGLIQTKDRRALDQVPWLGSVPVLGALFRSTEFQKEETELVVLITPNLVRPVPPGNKDPRLKTPFDSVLSGNDLDTVIGGKLEIPKTQPTYIEPSGAEQSVMGGMAPGAPVVEPPPPSAPSGQSGSFFDSIGAIFQGGHNP</sequence>
<organism evidence="5 6">
    <name type="scientific">Methylocystis echinoides</name>
    <dbReference type="NCBI Taxonomy" id="29468"/>
    <lineage>
        <taxon>Bacteria</taxon>
        <taxon>Pseudomonadati</taxon>
        <taxon>Pseudomonadota</taxon>
        <taxon>Alphaproteobacteria</taxon>
        <taxon>Hyphomicrobiales</taxon>
        <taxon>Methylocystaceae</taxon>
        <taxon>Methylocystis</taxon>
    </lineage>
</organism>
<dbReference type="Pfam" id="PF00263">
    <property type="entry name" value="Secretin"/>
    <property type="match status" value="1"/>
</dbReference>